<reference evidence="4" key="1">
    <citation type="journal article" date="2016" name="Genome Announc.">
        <title>Draft Genome Sequences of Five Rapidly Growing Mycobacterium Species, M. thermoresistibile, M. fortuitum subsp. acetamidolyticum, M. canariasense, M. brisbanense, and M. novocastrense.</title>
        <authorList>
            <person name="Katahira K."/>
            <person name="Ogura Y."/>
            <person name="Gotoh Y."/>
            <person name="Hayashi T."/>
        </authorList>
    </citation>
    <scope>NUCLEOTIDE SEQUENCE [LARGE SCALE GENOMIC DNA]</scope>
    <source>
        <strain evidence="4">JCM15654</strain>
    </source>
</reference>
<name>A0A117I7B4_9MYCO</name>
<evidence type="ECO:0000313" key="4">
    <source>
        <dbReference type="Proteomes" id="UP000069620"/>
    </source>
</evidence>
<comment type="caution">
    <text evidence="3">The sequence shown here is derived from an EMBL/GenBank/DDBJ whole genome shotgun (WGS) entry which is preliminary data.</text>
</comment>
<protein>
    <submittedName>
        <fullName evidence="3">Uncharacterized protein</fullName>
    </submittedName>
</protein>
<dbReference type="AlphaFoldDB" id="A0A117I7B4"/>
<dbReference type="Proteomes" id="UP000069620">
    <property type="component" value="Unassembled WGS sequence"/>
</dbReference>
<dbReference type="RefSeq" id="WP_062831222.1">
    <property type="nucleotide sequence ID" value="NZ_BCSX01000046.1"/>
</dbReference>
<feature type="region of interest" description="Disordered" evidence="1">
    <location>
        <begin position="1"/>
        <end position="90"/>
    </location>
</feature>
<evidence type="ECO:0000313" key="3">
    <source>
        <dbReference type="EMBL" id="GAS91309.1"/>
    </source>
</evidence>
<gene>
    <name evidence="3" type="ORF">RMCB_5405</name>
</gene>
<keyword evidence="2" id="KW-0472">Membrane</keyword>
<feature type="compositionally biased region" description="Low complexity" evidence="1">
    <location>
        <begin position="47"/>
        <end position="64"/>
    </location>
</feature>
<feature type="compositionally biased region" description="Pro residues" evidence="1">
    <location>
        <begin position="65"/>
        <end position="75"/>
    </location>
</feature>
<sequence length="408" mass="41919">MTNWSGGDGGYGGPSPIGGQGDQGGADPSGGWQPSPPMPSQQPPAAQPWGAQQQPAWGAQAQPGWPQPGSPPQVGPPQFDSQFAGFPPPGGKRNRKALIITIGAGAAVLLVIVIVAVVALVGRGGGGGSSDSAGKTVQGYLEALAKGDAEAALSFGADQPASKELLTDEILKSQVEKMPISNIRILGDDSNNGIGFGSVHVTANFGDQVSDTTFMMKKSGNKWKLDSAAVRLDYSAQASSKAMGTLTAFGKPVGSSVVYVFPGYVDWGSNNSNLKVEGKPLLLDSLTGYAGANSPEFSLSDSAKNSITANIKSLLDGCARSKSTSPPNCPQHLYEYGAVDGTVDWQAPAPDGAQITFSEYSLSANVTLSGSFGYSVQGRDGGRITGSDSFTLFGDADLSQTPPTIKWS</sequence>
<dbReference type="OrthoDB" id="4380755at2"/>
<dbReference type="EMBL" id="BCSX01000046">
    <property type="protein sequence ID" value="GAS91309.1"/>
    <property type="molecule type" value="Genomic_DNA"/>
</dbReference>
<dbReference type="STRING" id="146020.RMCB_5405"/>
<accession>A0A117I7B4</accession>
<evidence type="ECO:0000256" key="2">
    <source>
        <dbReference type="SAM" id="Phobius"/>
    </source>
</evidence>
<keyword evidence="4" id="KW-1185">Reference proteome</keyword>
<reference evidence="4" key="2">
    <citation type="submission" date="2016-02" db="EMBL/GenBank/DDBJ databases">
        <title>Draft genome sequence of five rapidly growing Mycobacterium species.</title>
        <authorList>
            <person name="Katahira K."/>
            <person name="Gotou Y."/>
            <person name="Iida K."/>
            <person name="Ogura Y."/>
            <person name="Hayashi T."/>
        </authorList>
    </citation>
    <scope>NUCLEOTIDE SEQUENCE [LARGE SCALE GENOMIC DNA]</scope>
    <source>
        <strain evidence="4">JCM15654</strain>
    </source>
</reference>
<keyword evidence="2" id="KW-0812">Transmembrane</keyword>
<feature type="transmembrane region" description="Helical" evidence="2">
    <location>
        <begin position="97"/>
        <end position="122"/>
    </location>
</feature>
<keyword evidence="2" id="KW-1133">Transmembrane helix</keyword>
<evidence type="ECO:0000256" key="1">
    <source>
        <dbReference type="SAM" id="MobiDB-lite"/>
    </source>
</evidence>
<feature type="compositionally biased region" description="Gly residues" evidence="1">
    <location>
        <begin position="1"/>
        <end position="28"/>
    </location>
</feature>
<feature type="compositionally biased region" description="Pro residues" evidence="1">
    <location>
        <begin position="34"/>
        <end position="46"/>
    </location>
</feature>
<proteinExistence type="predicted"/>
<organism evidence="3 4">
    <name type="scientific">Mycolicibacterium brisbanense</name>
    <dbReference type="NCBI Taxonomy" id="146020"/>
    <lineage>
        <taxon>Bacteria</taxon>
        <taxon>Bacillati</taxon>
        <taxon>Actinomycetota</taxon>
        <taxon>Actinomycetes</taxon>
        <taxon>Mycobacteriales</taxon>
        <taxon>Mycobacteriaceae</taxon>
        <taxon>Mycolicibacterium</taxon>
    </lineage>
</organism>